<proteinExistence type="predicted"/>
<dbReference type="GO" id="GO:0007266">
    <property type="term" value="P:Rho protein signal transduction"/>
    <property type="evidence" value="ECO:0007669"/>
    <property type="project" value="TreeGrafter"/>
</dbReference>
<dbReference type="GO" id="GO:0005886">
    <property type="term" value="C:plasma membrane"/>
    <property type="evidence" value="ECO:0007669"/>
    <property type="project" value="TreeGrafter"/>
</dbReference>
<feature type="domain" description="CRIB" evidence="2">
    <location>
        <begin position="32"/>
        <end position="46"/>
    </location>
</feature>
<protein>
    <recommendedName>
        <fullName evidence="2">CRIB domain-containing protein</fullName>
    </recommendedName>
</protein>
<dbReference type="GeneTree" id="ENSGT00940000167811"/>
<organism evidence="3 4">
    <name type="scientific">Poecilia reticulata</name>
    <name type="common">Guppy</name>
    <name type="synonym">Acanthophacelus reticulatus</name>
    <dbReference type="NCBI Taxonomy" id="8081"/>
    <lineage>
        <taxon>Eukaryota</taxon>
        <taxon>Metazoa</taxon>
        <taxon>Chordata</taxon>
        <taxon>Craniata</taxon>
        <taxon>Vertebrata</taxon>
        <taxon>Euteleostomi</taxon>
        <taxon>Actinopterygii</taxon>
        <taxon>Neopterygii</taxon>
        <taxon>Teleostei</taxon>
        <taxon>Neoteleostei</taxon>
        <taxon>Acanthomorphata</taxon>
        <taxon>Ovalentaria</taxon>
        <taxon>Atherinomorphae</taxon>
        <taxon>Cyprinodontiformes</taxon>
        <taxon>Poeciliidae</taxon>
        <taxon>Poeciliinae</taxon>
        <taxon>Poecilia</taxon>
    </lineage>
</organism>
<dbReference type="Bgee" id="ENSPREG00000020783">
    <property type="expression patterns" value="Expressed in caudal fin and 1 other cell type or tissue"/>
</dbReference>
<dbReference type="PANTHER" id="PTHR15344:SF20">
    <property type="entry name" value="CDC42 EFFECTOR PROTEIN 3-LIKE"/>
    <property type="match status" value="1"/>
</dbReference>
<dbReference type="SMART" id="SM00285">
    <property type="entry name" value="PBD"/>
    <property type="match status" value="1"/>
</dbReference>
<dbReference type="InterPro" id="IPR000095">
    <property type="entry name" value="CRIB_dom"/>
</dbReference>
<dbReference type="GO" id="GO:0005856">
    <property type="term" value="C:cytoskeleton"/>
    <property type="evidence" value="ECO:0007669"/>
    <property type="project" value="TreeGrafter"/>
</dbReference>
<dbReference type="PROSITE" id="PS50108">
    <property type="entry name" value="CRIB"/>
    <property type="match status" value="1"/>
</dbReference>
<keyword evidence="4" id="KW-1185">Reference proteome</keyword>
<dbReference type="InterPro" id="IPR051296">
    <property type="entry name" value="Cdc42_Effector_BORG/CEP"/>
</dbReference>
<name>A0A3P9Q960_POERE</name>
<dbReference type="CDD" id="cd00132">
    <property type="entry name" value="CRIB"/>
    <property type="match status" value="1"/>
</dbReference>
<dbReference type="GO" id="GO:0031267">
    <property type="term" value="F:small GTPase binding"/>
    <property type="evidence" value="ECO:0007669"/>
    <property type="project" value="TreeGrafter"/>
</dbReference>
<feature type="region of interest" description="Disordered" evidence="1">
    <location>
        <begin position="1"/>
        <end position="21"/>
    </location>
</feature>
<sequence>MPLKTSLYRNPSSSRWSSRNSKRRDVLSVEMISLPLGDFRHVSHIGSDGQDDSFGDLSFLKTGHGLLRQSSKSEQNLFLSCKPPPKPPRLNLDGTEGMQSPEWSVDQKRKKCNSLPLLDSEEEDKCENEEVDETRNDFASNQTCRSLFSLDLDKLIREQCSPDHRQTVQLCEILTSLLLWKTQHCFINKNT</sequence>
<dbReference type="Pfam" id="PF00786">
    <property type="entry name" value="PBD"/>
    <property type="match status" value="1"/>
</dbReference>
<evidence type="ECO:0000313" key="3">
    <source>
        <dbReference type="Ensembl" id="ENSPREP00000030692.1"/>
    </source>
</evidence>
<evidence type="ECO:0000313" key="4">
    <source>
        <dbReference type="Proteomes" id="UP000242638"/>
    </source>
</evidence>
<dbReference type="AlphaFoldDB" id="A0A3P9Q960"/>
<evidence type="ECO:0000259" key="2">
    <source>
        <dbReference type="PROSITE" id="PS50108"/>
    </source>
</evidence>
<dbReference type="GO" id="GO:0008360">
    <property type="term" value="P:regulation of cell shape"/>
    <property type="evidence" value="ECO:0007669"/>
    <property type="project" value="TreeGrafter"/>
</dbReference>
<reference evidence="3" key="3">
    <citation type="submission" date="2025-09" db="UniProtKB">
        <authorList>
            <consortium name="Ensembl"/>
        </authorList>
    </citation>
    <scope>IDENTIFICATION</scope>
    <source>
        <strain evidence="3">Guanapo</strain>
    </source>
</reference>
<feature type="region of interest" description="Disordered" evidence="1">
    <location>
        <begin position="75"/>
        <end position="105"/>
    </location>
</feature>
<feature type="compositionally biased region" description="Low complexity" evidence="1">
    <location>
        <begin position="1"/>
        <end position="19"/>
    </location>
</feature>
<dbReference type="GO" id="GO:0030838">
    <property type="term" value="P:positive regulation of actin filament polymerization"/>
    <property type="evidence" value="ECO:0007669"/>
    <property type="project" value="TreeGrafter"/>
</dbReference>
<dbReference type="PANTHER" id="PTHR15344">
    <property type="entry name" value="CDC42 EFFECTOR PROTEIN BORG"/>
    <property type="match status" value="1"/>
</dbReference>
<evidence type="ECO:0000256" key="1">
    <source>
        <dbReference type="SAM" id="MobiDB-lite"/>
    </source>
</evidence>
<dbReference type="GO" id="GO:0031274">
    <property type="term" value="P:positive regulation of pseudopodium assembly"/>
    <property type="evidence" value="ECO:0007669"/>
    <property type="project" value="TreeGrafter"/>
</dbReference>
<dbReference type="Ensembl" id="ENSPRET00000031041.1">
    <property type="protein sequence ID" value="ENSPREP00000030692.1"/>
    <property type="gene ID" value="ENSPREG00000020783.1"/>
</dbReference>
<reference evidence="3" key="2">
    <citation type="submission" date="2025-08" db="UniProtKB">
        <authorList>
            <consortium name="Ensembl"/>
        </authorList>
    </citation>
    <scope>IDENTIFICATION</scope>
    <source>
        <strain evidence="3">Guanapo</strain>
    </source>
</reference>
<accession>A0A3P9Q960</accession>
<dbReference type="GO" id="GO:0005737">
    <property type="term" value="C:cytoplasm"/>
    <property type="evidence" value="ECO:0007669"/>
    <property type="project" value="TreeGrafter"/>
</dbReference>
<reference evidence="4" key="1">
    <citation type="submission" date="2013-11" db="EMBL/GenBank/DDBJ databases">
        <title>The genomic landscape of the Guanapo guppy.</title>
        <authorList>
            <person name="Kuenstner A."/>
            <person name="Dreyer C."/>
        </authorList>
    </citation>
    <scope>NUCLEOTIDE SEQUENCE</scope>
    <source>
        <strain evidence="4">Guanapo</strain>
    </source>
</reference>
<dbReference type="Proteomes" id="UP000242638">
    <property type="component" value="Unassembled WGS sequence"/>
</dbReference>